<organism evidence="2 3">
    <name type="scientific">Petrolisthes cinctipes</name>
    <name type="common">Flat porcelain crab</name>
    <dbReference type="NCBI Taxonomy" id="88211"/>
    <lineage>
        <taxon>Eukaryota</taxon>
        <taxon>Metazoa</taxon>
        <taxon>Ecdysozoa</taxon>
        <taxon>Arthropoda</taxon>
        <taxon>Crustacea</taxon>
        <taxon>Multicrustacea</taxon>
        <taxon>Malacostraca</taxon>
        <taxon>Eumalacostraca</taxon>
        <taxon>Eucarida</taxon>
        <taxon>Decapoda</taxon>
        <taxon>Pleocyemata</taxon>
        <taxon>Anomura</taxon>
        <taxon>Galatheoidea</taxon>
        <taxon>Porcellanidae</taxon>
        <taxon>Petrolisthes</taxon>
    </lineage>
</organism>
<name>A0AAE1G9U1_PETCI</name>
<keyword evidence="3" id="KW-1185">Reference proteome</keyword>
<dbReference type="AlphaFoldDB" id="A0AAE1G9U1"/>
<evidence type="ECO:0000313" key="3">
    <source>
        <dbReference type="Proteomes" id="UP001286313"/>
    </source>
</evidence>
<accession>A0AAE1G9U1</accession>
<protein>
    <submittedName>
        <fullName evidence="2">Uncharacterized protein</fullName>
    </submittedName>
</protein>
<dbReference type="EMBL" id="JAWQEG010000769">
    <property type="protein sequence ID" value="KAK3885768.1"/>
    <property type="molecule type" value="Genomic_DNA"/>
</dbReference>
<comment type="caution">
    <text evidence="2">The sequence shown here is derived from an EMBL/GenBank/DDBJ whole genome shotgun (WGS) entry which is preliminary data.</text>
</comment>
<feature type="compositionally biased region" description="Polar residues" evidence="1">
    <location>
        <begin position="139"/>
        <end position="159"/>
    </location>
</feature>
<feature type="region of interest" description="Disordered" evidence="1">
    <location>
        <begin position="134"/>
        <end position="159"/>
    </location>
</feature>
<gene>
    <name evidence="2" type="ORF">Pcinc_010045</name>
</gene>
<reference evidence="2" key="1">
    <citation type="submission" date="2023-10" db="EMBL/GenBank/DDBJ databases">
        <title>Genome assemblies of two species of porcelain crab, Petrolisthes cinctipes and Petrolisthes manimaculis (Anomura: Porcellanidae).</title>
        <authorList>
            <person name="Angst P."/>
        </authorList>
    </citation>
    <scope>NUCLEOTIDE SEQUENCE</scope>
    <source>
        <strain evidence="2">PB745_01</strain>
        <tissue evidence="2">Gill</tissue>
    </source>
</reference>
<evidence type="ECO:0000313" key="2">
    <source>
        <dbReference type="EMBL" id="KAK3885768.1"/>
    </source>
</evidence>
<sequence length="261" mass="28435">MSVLATTSASVVPSLLLTSSTTILTRSDLDLPWPTSLSPLSLSNSSTPTTLPSMSVTTMTPTSYLAHPLWTPTLSSSTAPQPQANTCGNIRHQTSTSDLAASAVKRTSSGRNPPLQKSLPLVLCPWEGGSSSGEVLTPLRTTPTSWKKTPSQTADQASIPNTASAKRVPWWNKQCAKELHVKRANWKRYQWKRGSPMEDHAYILYKRASAVFCRTIHSAKRAQLVIIPVQHNSGYPHPTGLVLYQKDSWKAYTASGLDSTH</sequence>
<proteinExistence type="predicted"/>
<evidence type="ECO:0000256" key="1">
    <source>
        <dbReference type="SAM" id="MobiDB-lite"/>
    </source>
</evidence>
<dbReference type="Proteomes" id="UP001286313">
    <property type="component" value="Unassembled WGS sequence"/>
</dbReference>